<feature type="transmembrane region" description="Helical" evidence="1">
    <location>
        <begin position="240"/>
        <end position="259"/>
    </location>
</feature>
<protein>
    <submittedName>
        <fullName evidence="2">Uncharacterized protein</fullName>
    </submittedName>
</protein>
<organism evidence="2 3">
    <name type="scientific">Geodermatophilus tzadiensis</name>
    <dbReference type="NCBI Taxonomy" id="1137988"/>
    <lineage>
        <taxon>Bacteria</taxon>
        <taxon>Bacillati</taxon>
        <taxon>Actinomycetota</taxon>
        <taxon>Actinomycetes</taxon>
        <taxon>Geodermatophilales</taxon>
        <taxon>Geodermatophilaceae</taxon>
        <taxon>Geodermatophilus</taxon>
    </lineage>
</organism>
<name>A0A2T0TQZ5_9ACTN</name>
<dbReference type="AlphaFoldDB" id="A0A2T0TQZ5"/>
<dbReference type="RefSeq" id="WP_106278404.1">
    <property type="nucleotide sequence ID" value="NZ_PVTG01000010.1"/>
</dbReference>
<accession>A0A2T0TQZ5</accession>
<evidence type="ECO:0000313" key="3">
    <source>
        <dbReference type="Proteomes" id="UP000239210"/>
    </source>
</evidence>
<gene>
    <name evidence="2" type="ORF">LY71_11038</name>
</gene>
<keyword evidence="1" id="KW-0812">Transmembrane</keyword>
<proteinExistence type="predicted"/>
<reference evidence="2 3" key="1">
    <citation type="submission" date="2018-03" db="EMBL/GenBank/DDBJ databases">
        <title>Genomic Encyclopedia of Archaeal and Bacterial Type Strains, Phase II (KMG-II): from individual species to whole genera.</title>
        <authorList>
            <person name="Goeker M."/>
        </authorList>
    </citation>
    <scope>NUCLEOTIDE SEQUENCE [LARGE SCALE GENOMIC DNA]</scope>
    <source>
        <strain evidence="2 3">DSM 45416</strain>
    </source>
</reference>
<dbReference type="OrthoDB" id="5195638at2"/>
<keyword evidence="1" id="KW-1133">Transmembrane helix</keyword>
<comment type="caution">
    <text evidence="2">The sequence shown here is derived from an EMBL/GenBank/DDBJ whole genome shotgun (WGS) entry which is preliminary data.</text>
</comment>
<feature type="transmembrane region" description="Helical" evidence="1">
    <location>
        <begin position="6"/>
        <end position="24"/>
    </location>
</feature>
<feature type="transmembrane region" description="Helical" evidence="1">
    <location>
        <begin position="134"/>
        <end position="158"/>
    </location>
</feature>
<feature type="transmembrane region" description="Helical" evidence="1">
    <location>
        <begin position="64"/>
        <end position="85"/>
    </location>
</feature>
<sequence length="285" mass="29279">MWTWIVGGLAAWGIVAVVFGVVVGRSIRLADERSPGTGADRALTVAALDRPATRVRPPRRRVPMPPVAVGLALLAVAVEAVGYATRLTGTSGPTARLLSMDAPGSLPRTYVAVLFAAAALAAVAGAARNPGRRTWWLAVAAVTAGIAVVKMGGTVHVAGMQVLAELFSPTGAVVVSVLLALAVLAVLAFVSRAERRDRRRVLSTLGLYAVAAVGLSTVSAVVDGRWTAMATFVEESGEALAGVAVLVAVLVGVAPRLVLPSSWLRRSDDSLSLEAPAVGVRTAQD</sequence>
<keyword evidence="3" id="KW-1185">Reference proteome</keyword>
<evidence type="ECO:0000256" key="1">
    <source>
        <dbReference type="SAM" id="Phobius"/>
    </source>
</evidence>
<feature type="transmembrane region" description="Helical" evidence="1">
    <location>
        <begin position="105"/>
        <end position="127"/>
    </location>
</feature>
<dbReference type="EMBL" id="PVTG01000010">
    <property type="protein sequence ID" value="PRY48152.1"/>
    <property type="molecule type" value="Genomic_DNA"/>
</dbReference>
<feature type="transmembrane region" description="Helical" evidence="1">
    <location>
        <begin position="170"/>
        <end position="190"/>
    </location>
</feature>
<feature type="transmembrane region" description="Helical" evidence="1">
    <location>
        <begin position="202"/>
        <end position="220"/>
    </location>
</feature>
<keyword evidence="1" id="KW-0472">Membrane</keyword>
<dbReference type="Proteomes" id="UP000239210">
    <property type="component" value="Unassembled WGS sequence"/>
</dbReference>
<evidence type="ECO:0000313" key="2">
    <source>
        <dbReference type="EMBL" id="PRY48152.1"/>
    </source>
</evidence>